<dbReference type="SMART" id="SM00354">
    <property type="entry name" value="HTH_LACI"/>
    <property type="match status" value="1"/>
</dbReference>
<evidence type="ECO:0000259" key="3">
    <source>
        <dbReference type="PROSITE" id="PS50932"/>
    </source>
</evidence>
<organism evidence="4 5">
    <name type="scientific">Ferranicluibacter rubi</name>
    <dbReference type="NCBI Taxonomy" id="2715133"/>
    <lineage>
        <taxon>Bacteria</taxon>
        <taxon>Pseudomonadati</taxon>
        <taxon>Pseudomonadota</taxon>
        <taxon>Alphaproteobacteria</taxon>
        <taxon>Hyphomicrobiales</taxon>
        <taxon>Rhizobiaceae</taxon>
        <taxon>Ferranicluibacter</taxon>
    </lineage>
</organism>
<proteinExistence type="inferred from homology"/>
<dbReference type="GO" id="GO:0030288">
    <property type="term" value="C:outer membrane-bounded periplasmic space"/>
    <property type="evidence" value="ECO:0007669"/>
    <property type="project" value="TreeGrafter"/>
</dbReference>
<dbReference type="InterPro" id="IPR028082">
    <property type="entry name" value="Peripla_BP_I"/>
</dbReference>
<dbReference type="InterPro" id="IPR010982">
    <property type="entry name" value="Lambda_DNA-bd_dom_sf"/>
</dbReference>
<dbReference type="AlphaFoldDB" id="A0AA44CBN7"/>
<evidence type="ECO:0000256" key="1">
    <source>
        <dbReference type="ARBA" id="ARBA00004418"/>
    </source>
</evidence>
<gene>
    <name evidence="4" type="ORF">G8E10_14640</name>
</gene>
<comment type="similarity">
    <text evidence="2">Belongs to the bacterial solute-binding protein 2 family.</text>
</comment>
<dbReference type="PANTHER" id="PTHR30036:SF7">
    <property type="entry name" value="ABC TRANSPORTER PERIPLASMIC-BINDING PROTEIN YPHF"/>
    <property type="match status" value="1"/>
</dbReference>
<comment type="caution">
    <text evidence="4">The sequence shown here is derived from an EMBL/GenBank/DDBJ whole genome shotgun (WGS) entry which is preliminary data.</text>
</comment>
<dbReference type="GO" id="GO:0006355">
    <property type="term" value="P:regulation of DNA-templated transcription"/>
    <property type="evidence" value="ECO:0007669"/>
    <property type="project" value="InterPro"/>
</dbReference>
<dbReference type="SUPFAM" id="SSF53822">
    <property type="entry name" value="Periplasmic binding protein-like I"/>
    <property type="match status" value="1"/>
</dbReference>
<evidence type="ECO:0000313" key="4">
    <source>
        <dbReference type="EMBL" id="NHT76969.1"/>
    </source>
</evidence>
<dbReference type="GO" id="GO:0030246">
    <property type="term" value="F:carbohydrate binding"/>
    <property type="evidence" value="ECO:0007669"/>
    <property type="project" value="TreeGrafter"/>
</dbReference>
<dbReference type="Gene3D" id="1.10.260.40">
    <property type="entry name" value="lambda repressor-like DNA-binding domains"/>
    <property type="match status" value="1"/>
</dbReference>
<dbReference type="EMBL" id="JAANCM010000007">
    <property type="protein sequence ID" value="NHT76969.1"/>
    <property type="molecule type" value="Genomic_DNA"/>
</dbReference>
<dbReference type="CDD" id="cd06307">
    <property type="entry name" value="PBP1_sugar_binding"/>
    <property type="match status" value="1"/>
</dbReference>
<dbReference type="InterPro" id="IPR000843">
    <property type="entry name" value="HTH_LacI"/>
</dbReference>
<keyword evidence="5" id="KW-1185">Reference proteome</keyword>
<feature type="domain" description="HTH lacI-type" evidence="3">
    <location>
        <begin position="13"/>
        <end position="54"/>
    </location>
</feature>
<dbReference type="Pfam" id="PF00356">
    <property type="entry name" value="LacI"/>
    <property type="match status" value="1"/>
</dbReference>
<dbReference type="Proteomes" id="UP001155840">
    <property type="component" value="Unassembled WGS sequence"/>
</dbReference>
<evidence type="ECO:0000313" key="5">
    <source>
        <dbReference type="Proteomes" id="UP001155840"/>
    </source>
</evidence>
<accession>A0AA44CBN7</accession>
<comment type="subcellular location">
    <subcellularLocation>
        <location evidence="1">Periplasm</location>
    </subcellularLocation>
</comment>
<dbReference type="GO" id="GO:0003677">
    <property type="term" value="F:DNA binding"/>
    <property type="evidence" value="ECO:0007669"/>
    <property type="project" value="InterPro"/>
</dbReference>
<dbReference type="Pfam" id="PF13407">
    <property type="entry name" value="Peripla_BP_4"/>
    <property type="match status" value="1"/>
</dbReference>
<name>A0AA44CBN7_9HYPH</name>
<evidence type="ECO:0000256" key="2">
    <source>
        <dbReference type="ARBA" id="ARBA00007639"/>
    </source>
</evidence>
<dbReference type="InterPro" id="IPR025997">
    <property type="entry name" value="SBP_2_dom"/>
</dbReference>
<dbReference type="SUPFAM" id="SSF47413">
    <property type="entry name" value="lambda repressor-like DNA-binding domains"/>
    <property type="match status" value="1"/>
</dbReference>
<dbReference type="Gene3D" id="3.40.50.2300">
    <property type="match status" value="2"/>
</dbReference>
<dbReference type="CDD" id="cd01392">
    <property type="entry name" value="HTH_LacI"/>
    <property type="match status" value="1"/>
</dbReference>
<dbReference type="InterPro" id="IPR050555">
    <property type="entry name" value="Bact_Solute-Bind_Prot2"/>
</dbReference>
<reference evidence="4" key="1">
    <citation type="submission" date="2020-03" db="EMBL/GenBank/DDBJ databases">
        <title>Ferranicluibacter endophyticum gen. nov., sp. nov., a new genus isolated from Rubus ulmifolius Schott. stem.</title>
        <authorList>
            <person name="Roca-Couso R."/>
            <person name="Flores-Felix J.D."/>
            <person name="Igual J.M."/>
            <person name="Rivas R."/>
        </authorList>
    </citation>
    <scope>NUCLEOTIDE SEQUENCE</scope>
    <source>
        <strain evidence="4">CRRU44</strain>
    </source>
</reference>
<dbReference type="PANTHER" id="PTHR30036">
    <property type="entry name" value="D-XYLOSE-BINDING PERIPLASMIC PROTEIN"/>
    <property type="match status" value="1"/>
</dbReference>
<protein>
    <submittedName>
        <fullName evidence="4">LacI family transcriptional regulator</fullName>
    </submittedName>
</protein>
<dbReference type="PROSITE" id="PS50932">
    <property type="entry name" value="HTH_LACI_2"/>
    <property type="match status" value="1"/>
</dbReference>
<sequence length="346" mass="37990">MRSPQTGCAVGKPTSRDLAIAAGVSLATVDRVLNGRGGVSPDKERRVLEQARRLKINRMIDPRAARTLRVAVLLQSRANPFHAVVQDGFETATRLYPQYNLQFQVHHIDPVRPAATVALIQALGGHCDALIIVSSQNEDVATALRAWGGQGKPVMTLATDIRDADRIAYIGPDNRKAGRVAGDLMARLMGRQGGEIVIISGMLSMIGHEEREMGFRAVLRERYPHCRVTDVLESLERAETAGDLVFDALRRNPQIRGIYNASAGAQTVVTALKTLGRADEVVFITHELTDDRRQLIRQGLIDVIIDQRPELEVQTAVQALASYFGRNDHPPASLVTPIDIYMIENA</sequence>